<dbReference type="Gene3D" id="3.40.50.1820">
    <property type="entry name" value="alpha/beta hydrolase"/>
    <property type="match status" value="1"/>
</dbReference>
<organism evidence="2 3">
    <name type="scientific">Chitinilyticum piscinae</name>
    <dbReference type="NCBI Taxonomy" id="2866724"/>
    <lineage>
        <taxon>Bacteria</taxon>
        <taxon>Pseudomonadati</taxon>
        <taxon>Pseudomonadota</taxon>
        <taxon>Betaproteobacteria</taxon>
        <taxon>Neisseriales</taxon>
        <taxon>Chitinibacteraceae</taxon>
        <taxon>Chitinilyticum</taxon>
    </lineage>
</organism>
<dbReference type="InterPro" id="IPR002925">
    <property type="entry name" value="Dienelactn_hydro"/>
</dbReference>
<proteinExistence type="predicted"/>
<dbReference type="SUPFAM" id="SSF53474">
    <property type="entry name" value="alpha/beta-Hydrolases"/>
    <property type="match status" value="1"/>
</dbReference>
<dbReference type="RefSeq" id="WP_194115823.1">
    <property type="nucleotide sequence ID" value="NZ_JADFUA010000004.1"/>
</dbReference>
<evidence type="ECO:0000313" key="3">
    <source>
        <dbReference type="Proteomes" id="UP000604481"/>
    </source>
</evidence>
<protein>
    <submittedName>
        <fullName evidence="2">Dienelactone hydrolase family protein</fullName>
    </submittedName>
</protein>
<feature type="domain" description="Dienelactone hydrolase" evidence="1">
    <location>
        <begin position="52"/>
        <end position="273"/>
    </location>
</feature>
<dbReference type="Pfam" id="PF01738">
    <property type="entry name" value="DLH"/>
    <property type="match status" value="1"/>
</dbReference>
<dbReference type="GO" id="GO:0016787">
    <property type="term" value="F:hydrolase activity"/>
    <property type="evidence" value="ECO:0007669"/>
    <property type="project" value="UniProtKB-KW"/>
</dbReference>
<accession>A0A8J7FR55</accession>
<dbReference type="PANTHER" id="PTHR46623">
    <property type="entry name" value="CARBOXYMETHYLENEBUTENOLIDASE-RELATED"/>
    <property type="match status" value="1"/>
</dbReference>
<dbReference type="InterPro" id="IPR029058">
    <property type="entry name" value="AB_hydrolase_fold"/>
</dbReference>
<dbReference type="Proteomes" id="UP000604481">
    <property type="component" value="Unassembled WGS sequence"/>
</dbReference>
<name>A0A8J7FR55_9NEIS</name>
<dbReference type="EMBL" id="JADFUA010000004">
    <property type="protein sequence ID" value="MBE9609291.1"/>
    <property type="molecule type" value="Genomic_DNA"/>
</dbReference>
<keyword evidence="3" id="KW-1185">Reference proteome</keyword>
<dbReference type="InterPro" id="IPR051049">
    <property type="entry name" value="Dienelactone_hydrolase-like"/>
</dbReference>
<sequence>MQTLPRRSLLEGLLATGFALAVRPVSATTIVTPAAGLQTGFSEIPVADGSIPAFHAAPLESAAPLPVILVIQEIFGVHEHIQDLCRRLAGCGYLAIAPELFFREGNPRQYSDIAELIRTIVSRVPDEQVLADLDAALRWAARHGGDPARSGITGFCWGGRISWLYARHNPAIRAAAAWYGRLGGEQTPLTPQYPLDIAAELRVPVLGLYAGRDKGISMQSVDSMRQALGSKSGSKIIVYPDAEHGFNADYRPSYNAAAAQDGWQNMLAWFREHGLGTDQSRPKK</sequence>
<gene>
    <name evidence="2" type="ORF">INR99_08010</name>
</gene>
<reference evidence="2 3" key="1">
    <citation type="submission" date="2020-10" db="EMBL/GenBank/DDBJ databases">
        <title>The genome sequence of Chitinilyticum litopenaei 4Y14.</title>
        <authorList>
            <person name="Liu Y."/>
        </authorList>
    </citation>
    <scope>NUCLEOTIDE SEQUENCE [LARGE SCALE GENOMIC DNA]</scope>
    <source>
        <strain evidence="2 3">4Y14</strain>
    </source>
</reference>
<evidence type="ECO:0000313" key="2">
    <source>
        <dbReference type="EMBL" id="MBE9609291.1"/>
    </source>
</evidence>
<keyword evidence="2" id="KW-0378">Hydrolase</keyword>
<dbReference type="AlphaFoldDB" id="A0A8J7FR55"/>
<dbReference type="PANTHER" id="PTHR46623:SF6">
    <property type="entry name" value="ALPHA_BETA-HYDROLASES SUPERFAMILY PROTEIN"/>
    <property type="match status" value="1"/>
</dbReference>
<evidence type="ECO:0000259" key="1">
    <source>
        <dbReference type="Pfam" id="PF01738"/>
    </source>
</evidence>
<comment type="caution">
    <text evidence="2">The sequence shown here is derived from an EMBL/GenBank/DDBJ whole genome shotgun (WGS) entry which is preliminary data.</text>
</comment>